<dbReference type="EMBL" id="CTRP01000006">
    <property type="protein sequence ID" value="CQR71943.1"/>
    <property type="molecule type" value="Genomic_DNA"/>
</dbReference>
<keyword evidence="1" id="KW-1133">Transmembrane helix</keyword>
<dbReference type="AlphaFoldDB" id="A0A0U1KYD1"/>
<organism evidence="2 3">
    <name type="scientific">Sporomusa ovata</name>
    <dbReference type="NCBI Taxonomy" id="2378"/>
    <lineage>
        <taxon>Bacteria</taxon>
        <taxon>Bacillati</taxon>
        <taxon>Bacillota</taxon>
        <taxon>Negativicutes</taxon>
        <taxon>Selenomonadales</taxon>
        <taxon>Sporomusaceae</taxon>
        <taxon>Sporomusa</taxon>
    </lineage>
</organism>
<evidence type="ECO:0000313" key="2">
    <source>
        <dbReference type="EMBL" id="CQR71943.1"/>
    </source>
</evidence>
<accession>A0A0U1KYD1</accession>
<evidence type="ECO:0000256" key="1">
    <source>
        <dbReference type="SAM" id="Phobius"/>
    </source>
</evidence>
<name>A0A0U1KYD1_9FIRM</name>
<keyword evidence="1" id="KW-0812">Transmembrane</keyword>
<dbReference type="Proteomes" id="UP000049855">
    <property type="component" value="Unassembled WGS sequence"/>
</dbReference>
<evidence type="ECO:0000313" key="3">
    <source>
        <dbReference type="Proteomes" id="UP000049855"/>
    </source>
</evidence>
<keyword evidence="1" id="KW-0472">Membrane</keyword>
<proteinExistence type="predicted"/>
<keyword evidence="3" id="KW-1185">Reference proteome</keyword>
<sequence>MKRETMLHWKSIGTVLLLPFFFYAKLEKKDGGGKNSKNCKKEK</sequence>
<protein>
    <submittedName>
        <fullName evidence="2">Uncharacterized protein</fullName>
    </submittedName>
</protein>
<gene>
    <name evidence="2" type="ORF">SpAn4DRAFT_5005</name>
</gene>
<reference evidence="3" key="1">
    <citation type="submission" date="2015-03" db="EMBL/GenBank/DDBJ databases">
        <authorList>
            <person name="Nijsse Bart"/>
        </authorList>
    </citation>
    <scope>NUCLEOTIDE SEQUENCE [LARGE SCALE GENOMIC DNA]</scope>
</reference>
<feature type="transmembrane region" description="Helical" evidence="1">
    <location>
        <begin position="6"/>
        <end position="24"/>
    </location>
</feature>